<dbReference type="Pfam" id="PF25074">
    <property type="entry name" value="DUF7798"/>
    <property type="match status" value="1"/>
</dbReference>
<name>A0A0V0HNX0_SOLCH</name>
<dbReference type="AlphaFoldDB" id="A0A0V0HNX0"/>
<feature type="domain" description="DUF7798" evidence="1">
    <location>
        <begin position="32"/>
        <end position="301"/>
    </location>
</feature>
<protein>
    <submittedName>
        <fullName evidence="2">Putative ovule protein</fullName>
    </submittedName>
</protein>
<sequence>MYLLISETGMDVDKSSKEVEGKIDEDQFFEEVTFDRCFYIYGGPEQLEELESLSNHYAMLFNRKKAKVPSDQRSSYDGKLKEVQQIFDLRSEVDGSDIESEKGKKVETGTWDSTDEVKNLHDSSVNKAAELAAGFANALAGLAPNDMIQRTTGRLDTLHSEGVHRLSELCCFAVTQLLVLGKSIISDANKVMDQDVKEETEKIHWPEDSVERVNVIRAKAQSMTRCVQAVSSSFITGISDVAEAYLVATKGASSGSQDSQKSIQEKANVYSRNLRADHSTAIDKIQDGIQYLSYVIVSTSMSAA</sequence>
<organism evidence="2">
    <name type="scientific">Solanum chacoense</name>
    <name type="common">Chaco potato</name>
    <dbReference type="NCBI Taxonomy" id="4108"/>
    <lineage>
        <taxon>Eukaryota</taxon>
        <taxon>Viridiplantae</taxon>
        <taxon>Streptophyta</taxon>
        <taxon>Embryophyta</taxon>
        <taxon>Tracheophyta</taxon>
        <taxon>Spermatophyta</taxon>
        <taxon>Magnoliopsida</taxon>
        <taxon>eudicotyledons</taxon>
        <taxon>Gunneridae</taxon>
        <taxon>Pentapetalae</taxon>
        <taxon>asterids</taxon>
        <taxon>lamiids</taxon>
        <taxon>Solanales</taxon>
        <taxon>Solanaceae</taxon>
        <taxon>Solanoideae</taxon>
        <taxon>Solaneae</taxon>
        <taxon>Solanum</taxon>
    </lineage>
</organism>
<reference evidence="2" key="1">
    <citation type="submission" date="2015-12" db="EMBL/GenBank/DDBJ databases">
        <title>Gene expression during late stages of embryo sac development: a critical building block for successful pollen-pistil interactions.</title>
        <authorList>
            <person name="Liu Y."/>
            <person name="Joly V."/>
            <person name="Sabar M."/>
            <person name="Matton D.P."/>
        </authorList>
    </citation>
    <scope>NUCLEOTIDE SEQUENCE</scope>
</reference>
<evidence type="ECO:0000259" key="1">
    <source>
        <dbReference type="Pfam" id="PF25074"/>
    </source>
</evidence>
<dbReference type="PANTHER" id="PTHR36011">
    <property type="entry name" value="BAT2 DOMAIN PROTEIN"/>
    <property type="match status" value="1"/>
</dbReference>
<proteinExistence type="predicted"/>
<dbReference type="InterPro" id="IPR056700">
    <property type="entry name" value="DUF7798"/>
</dbReference>
<accession>A0A0V0HNX0</accession>
<evidence type="ECO:0000313" key="2">
    <source>
        <dbReference type="EMBL" id="JAP21270.1"/>
    </source>
</evidence>
<dbReference type="EMBL" id="GEDG01017884">
    <property type="protein sequence ID" value="JAP21270.1"/>
    <property type="molecule type" value="Transcribed_RNA"/>
</dbReference>
<dbReference type="PANTHER" id="PTHR36011:SF2">
    <property type="match status" value="1"/>
</dbReference>